<evidence type="ECO:0000313" key="2">
    <source>
        <dbReference type="Proteomes" id="UP001151760"/>
    </source>
</evidence>
<reference evidence="1" key="2">
    <citation type="submission" date="2022-01" db="EMBL/GenBank/DDBJ databases">
        <authorList>
            <person name="Yamashiro T."/>
            <person name="Shiraishi A."/>
            <person name="Satake H."/>
            <person name="Nakayama K."/>
        </authorList>
    </citation>
    <scope>NUCLEOTIDE SEQUENCE</scope>
</reference>
<keyword evidence="2" id="KW-1185">Reference proteome</keyword>
<reference evidence="1" key="1">
    <citation type="journal article" date="2022" name="Int. J. Mol. Sci.">
        <title>Draft Genome of Tanacetum Coccineum: Genomic Comparison of Closely Related Tanacetum-Family Plants.</title>
        <authorList>
            <person name="Yamashiro T."/>
            <person name="Shiraishi A."/>
            <person name="Nakayama K."/>
            <person name="Satake H."/>
        </authorList>
    </citation>
    <scope>NUCLEOTIDE SEQUENCE</scope>
</reference>
<evidence type="ECO:0000313" key="1">
    <source>
        <dbReference type="EMBL" id="GJT60370.1"/>
    </source>
</evidence>
<sequence>MLFDVIKAEVVLQEDQQDFLADRLEEMDSDYCDDEATACAIFMASLSPAGSINGDITGPSSDSELISEADYMVIIENDVAQYVPPPE</sequence>
<name>A0ABQ5FAN4_9ASTR</name>
<dbReference type="EMBL" id="BQNB010017194">
    <property type="protein sequence ID" value="GJT60370.1"/>
    <property type="molecule type" value="Genomic_DNA"/>
</dbReference>
<organism evidence="1 2">
    <name type="scientific">Tanacetum coccineum</name>
    <dbReference type="NCBI Taxonomy" id="301880"/>
    <lineage>
        <taxon>Eukaryota</taxon>
        <taxon>Viridiplantae</taxon>
        <taxon>Streptophyta</taxon>
        <taxon>Embryophyta</taxon>
        <taxon>Tracheophyta</taxon>
        <taxon>Spermatophyta</taxon>
        <taxon>Magnoliopsida</taxon>
        <taxon>eudicotyledons</taxon>
        <taxon>Gunneridae</taxon>
        <taxon>Pentapetalae</taxon>
        <taxon>asterids</taxon>
        <taxon>campanulids</taxon>
        <taxon>Asterales</taxon>
        <taxon>Asteraceae</taxon>
        <taxon>Asteroideae</taxon>
        <taxon>Anthemideae</taxon>
        <taxon>Anthemidinae</taxon>
        <taxon>Tanacetum</taxon>
    </lineage>
</organism>
<protein>
    <submittedName>
        <fullName evidence="1">Uncharacterized protein</fullName>
    </submittedName>
</protein>
<gene>
    <name evidence="1" type="ORF">Tco_1003903</name>
</gene>
<accession>A0ABQ5FAN4</accession>
<comment type="caution">
    <text evidence="1">The sequence shown here is derived from an EMBL/GenBank/DDBJ whole genome shotgun (WGS) entry which is preliminary data.</text>
</comment>
<dbReference type="Proteomes" id="UP001151760">
    <property type="component" value="Unassembled WGS sequence"/>
</dbReference>
<proteinExistence type="predicted"/>